<name>A0AAU7DBY7_9BACT</name>
<dbReference type="EMBL" id="CP121194">
    <property type="protein sequence ID" value="XBH11243.1"/>
    <property type="molecule type" value="Genomic_DNA"/>
</dbReference>
<feature type="signal peptide" evidence="1">
    <location>
        <begin position="1"/>
        <end position="23"/>
    </location>
</feature>
<dbReference type="AlphaFoldDB" id="A0AAU7DBY7"/>
<proteinExistence type="predicted"/>
<keyword evidence="1" id="KW-0732">Signal</keyword>
<accession>A0AAU7DBY7</accession>
<evidence type="ECO:0000313" key="3">
    <source>
        <dbReference type="EMBL" id="XBH14672.1"/>
    </source>
</evidence>
<evidence type="ECO:0000313" key="2">
    <source>
        <dbReference type="EMBL" id="XBH11243.1"/>
    </source>
</evidence>
<gene>
    <name evidence="2" type="ORF">P4G45_05800</name>
    <name evidence="3" type="ORF">P8936_05775</name>
</gene>
<accession>A0AAU7D0E3</accession>
<sequence length="126" mass="14073">MRRLLALSLLLLFSFPLVSPLLALSTNSDANLPACCRRNGVHHCQMKMRRSNISAHQVTISTLSTKCPFYPKPATLVRHNDARLNATARLLRESVHHATIKAPIYAHVRIVLDTAWQKRGPPTQAS</sequence>
<dbReference type="KEGG" id="epl:P4G45_05800"/>
<protein>
    <submittedName>
        <fullName evidence="3">Uncharacterized protein</fullName>
    </submittedName>
</protein>
<feature type="chain" id="PRO_5043288842" evidence="1">
    <location>
        <begin position="24"/>
        <end position="126"/>
    </location>
</feature>
<evidence type="ECO:0000256" key="1">
    <source>
        <dbReference type="SAM" id="SignalP"/>
    </source>
</evidence>
<dbReference type="RefSeq" id="WP_348268731.1">
    <property type="nucleotide sequence ID" value="NZ_CP121194.1"/>
</dbReference>
<organism evidence="3">
    <name type="scientific">Edaphobacter paludis</name>
    <dbReference type="NCBI Taxonomy" id="3035702"/>
    <lineage>
        <taxon>Bacteria</taxon>
        <taxon>Pseudomonadati</taxon>
        <taxon>Acidobacteriota</taxon>
        <taxon>Terriglobia</taxon>
        <taxon>Terriglobales</taxon>
        <taxon>Acidobacteriaceae</taxon>
        <taxon>Edaphobacter</taxon>
    </lineage>
</organism>
<dbReference type="EMBL" id="CP121195">
    <property type="protein sequence ID" value="XBH14672.1"/>
    <property type="molecule type" value="Genomic_DNA"/>
</dbReference>
<reference evidence="3" key="1">
    <citation type="submission" date="2023-03" db="EMBL/GenBank/DDBJ databases">
        <title>Edaphobacter sp.</title>
        <authorList>
            <person name="Huber K.J."/>
            <person name="Papendorf J."/>
            <person name="Pilke C."/>
            <person name="Bunk B."/>
            <person name="Sproeer C."/>
            <person name="Pester M."/>
        </authorList>
    </citation>
    <scope>NUCLEOTIDE SEQUENCE</scope>
    <source>
        <strain evidence="2">DSM 109919</strain>
        <strain evidence="3">DSM 109920</strain>
    </source>
</reference>